<dbReference type="Pfam" id="PF21547">
    <property type="entry name" value="TTI1"/>
    <property type="match status" value="1"/>
</dbReference>
<dbReference type="PANTHER" id="PTHR18460:SF3">
    <property type="entry name" value="TELO2-INTERACTING PROTEIN 1 HOMOLOG"/>
    <property type="match status" value="1"/>
</dbReference>
<dbReference type="GO" id="GO:0005737">
    <property type="term" value="C:cytoplasm"/>
    <property type="evidence" value="ECO:0007669"/>
    <property type="project" value="TreeGrafter"/>
</dbReference>
<organism evidence="4 5">
    <name type="scientific">Recurvomyces mirabilis</name>
    <dbReference type="NCBI Taxonomy" id="574656"/>
    <lineage>
        <taxon>Eukaryota</taxon>
        <taxon>Fungi</taxon>
        <taxon>Dikarya</taxon>
        <taxon>Ascomycota</taxon>
        <taxon>Pezizomycotina</taxon>
        <taxon>Dothideomycetes</taxon>
        <taxon>Dothideomycetidae</taxon>
        <taxon>Mycosphaerellales</taxon>
        <taxon>Teratosphaeriaceae</taxon>
        <taxon>Recurvomyces</taxon>
    </lineage>
</organism>
<keyword evidence="5" id="KW-1185">Reference proteome</keyword>
<evidence type="ECO:0000256" key="1">
    <source>
        <dbReference type="SAM" id="MobiDB-lite"/>
    </source>
</evidence>
<dbReference type="Pfam" id="PF24181">
    <property type="entry name" value="TPR_TTI1_C"/>
    <property type="match status" value="1"/>
</dbReference>
<evidence type="ECO:0000259" key="2">
    <source>
        <dbReference type="Pfam" id="PF24173"/>
    </source>
</evidence>
<gene>
    <name evidence="4" type="ORF">LTR78_003906</name>
</gene>
<evidence type="ECO:0008006" key="6">
    <source>
        <dbReference type="Google" id="ProtNLM"/>
    </source>
</evidence>
<evidence type="ECO:0000259" key="3">
    <source>
        <dbReference type="Pfam" id="PF24181"/>
    </source>
</evidence>
<feature type="domain" description="TTI1 N-terminal TPR" evidence="2">
    <location>
        <begin position="15"/>
        <end position="341"/>
    </location>
</feature>
<dbReference type="InterPro" id="IPR057566">
    <property type="entry name" value="TPR_TTI1_N"/>
</dbReference>
<dbReference type="Gene3D" id="1.25.10.10">
    <property type="entry name" value="Leucine-rich Repeat Variant"/>
    <property type="match status" value="1"/>
</dbReference>
<feature type="compositionally biased region" description="Acidic residues" evidence="1">
    <location>
        <begin position="797"/>
        <end position="812"/>
    </location>
</feature>
<evidence type="ECO:0000313" key="4">
    <source>
        <dbReference type="EMBL" id="KAK3676156.1"/>
    </source>
</evidence>
<protein>
    <recommendedName>
        <fullName evidence="6">TEL2-interacting protein 1</fullName>
    </recommendedName>
</protein>
<dbReference type="SUPFAM" id="SSF48371">
    <property type="entry name" value="ARM repeat"/>
    <property type="match status" value="1"/>
</dbReference>
<dbReference type="InterPro" id="IPR052587">
    <property type="entry name" value="TELO2-interacting_protein_1"/>
</dbReference>
<dbReference type="EMBL" id="JAUTXT010000011">
    <property type="protein sequence ID" value="KAK3676156.1"/>
    <property type="molecule type" value="Genomic_DNA"/>
</dbReference>
<proteinExistence type="predicted"/>
<comment type="caution">
    <text evidence="4">The sequence shown here is derived from an EMBL/GenBank/DDBJ whole genome shotgun (WGS) entry which is preliminary data.</text>
</comment>
<feature type="domain" description="TTI1 C-terminal TPR" evidence="3">
    <location>
        <begin position="788"/>
        <end position="918"/>
    </location>
</feature>
<dbReference type="Pfam" id="PF24173">
    <property type="entry name" value="TPR_TTI1_N"/>
    <property type="match status" value="1"/>
</dbReference>
<dbReference type="InterPro" id="IPR049362">
    <property type="entry name" value="TTI1_rpt"/>
</dbReference>
<dbReference type="Proteomes" id="UP001274830">
    <property type="component" value="Unassembled WGS sequence"/>
</dbReference>
<dbReference type="InterPro" id="IPR016024">
    <property type="entry name" value="ARM-type_fold"/>
</dbReference>
<dbReference type="PANTHER" id="PTHR18460">
    <property type="entry name" value="TEL2 INTERACTING PROTEIN 1 TTI1 FAMILY MEMBER"/>
    <property type="match status" value="1"/>
</dbReference>
<sequence length="1062" mass="115795">MPLLGPNMESRNQAFQALKPQCVALSQAALTANGQARSFSTIIELLERLKGTVFKLSVPGLLDAKLADYIFFPLSQVLKLSNRLTIRCLELSLQCLAALVAHGWRQNIEPQLAAQIVILCTLMAERKPKGFAFDESTDELQAASLHCLHHVFDAAGRSPSCQASFVSEANFPQLGQTITVVLKGISDAPSLEPQLAATEALEALTDGVMTKEACTSFLPGLVGNLTKVLTPTTKQRRNHQVLIGCMNIFTNLVRKTLSDESTSGKRLESSKTTEFVASKGWEETAAKKLEPALRSIMCLQSHPRDDVTGALAKLCLTLLEYCRKSLADCSAPAIEALLSLSLPEDQSSVRMELERLVGADSTLCEQLQTVVYDKLRSLPTAMQSSDEQLKMRRIEQVQAAYELLNDIGADNSILDKVLASALRDSVVITLQASRKSSDVISTHSSSVQSMDLTNLDGNRWSTEYGQSMVTYKGQAGVLDRIESFVRIVSKSAASSALVADTSRSLRLSEGDTQLADFWLLLIVKQSATQVSDVVTDFLDLGDHDASPPTEALEEIYAFALSVLNSTSNDDASPDARMCSLALRTVALRAQHAGKDFRYELIDALYPVLHSLATPEDVLQRDSTTTLTIIAQACEYSSVRELIVENVDYLTNSVALKLNAFDISPQAPQVLLMMVSLAGPSLLPFLEDTIDSIFAVLESYHGYGLLVELLFRVLAVVAEEGAKAPALVEGAKKALAAAGFAEEDALRPISIANVAELLKEKAMEEMKTNAYGSSVGEGHPKRPWKDPEQSDDGTRDGEQDEEDAQDQQIDDADVPPPAPKTYQILFKITELTQHFLPSASPSLRTNLLSLTRTTVPAIARHENSFLPLINTLWPEIVSRLEDEEMHVQAAALDTVAVLCEHAGNFMRSRIVRLWPLLLEMHARLVKEILFTGYGAGKAGYKEQETHKPGAVALVSHNNGLHNAVARLESSPVDYTNTNLRLLWTALVSTITASVRYVAPSPDNFDEALDMLAPVLEQEDIRQALEKENADAVWLARIRSGALAHPVVPLVPAGCQWAFAMVAG</sequence>
<dbReference type="InterPro" id="IPR057567">
    <property type="entry name" value="TPR_TTI1_C"/>
</dbReference>
<accession>A0AAE0WQV6</accession>
<name>A0AAE0WQV6_9PEZI</name>
<dbReference type="InterPro" id="IPR011989">
    <property type="entry name" value="ARM-like"/>
</dbReference>
<evidence type="ECO:0000313" key="5">
    <source>
        <dbReference type="Proteomes" id="UP001274830"/>
    </source>
</evidence>
<feature type="compositionally biased region" description="Basic and acidic residues" evidence="1">
    <location>
        <begin position="777"/>
        <end position="796"/>
    </location>
</feature>
<feature type="region of interest" description="Disordered" evidence="1">
    <location>
        <begin position="770"/>
        <end position="816"/>
    </location>
</feature>
<reference evidence="4" key="1">
    <citation type="submission" date="2023-07" db="EMBL/GenBank/DDBJ databases">
        <title>Black Yeasts Isolated from many extreme environments.</title>
        <authorList>
            <person name="Coleine C."/>
            <person name="Stajich J.E."/>
            <person name="Selbmann L."/>
        </authorList>
    </citation>
    <scope>NUCLEOTIDE SEQUENCE</scope>
    <source>
        <strain evidence="4">CCFEE 5485</strain>
    </source>
</reference>
<dbReference type="AlphaFoldDB" id="A0AAE0WQV6"/>